<gene>
    <name evidence="2" type="ORF">ABEG17_17280</name>
</gene>
<proteinExistence type="predicted"/>
<evidence type="ECO:0000313" key="2">
    <source>
        <dbReference type="EMBL" id="XBO43298.1"/>
    </source>
</evidence>
<name>A0AAU7JSM6_9MICO</name>
<accession>A0AAU7JSM6</accession>
<feature type="compositionally biased region" description="Low complexity" evidence="1">
    <location>
        <begin position="248"/>
        <end position="289"/>
    </location>
</feature>
<reference evidence="2" key="1">
    <citation type="submission" date="2024-05" db="EMBL/GenBank/DDBJ databases">
        <authorList>
            <person name="Kim S."/>
            <person name="Heo J."/>
            <person name="Choi H."/>
            <person name="Choi Y."/>
            <person name="Kwon S.-W."/>
            <person name="Kim Y."/>
        </authorList>
    </citation>
    <scope>NUCLEOTIDE SEQUENCE</scope>
    <source>
        <strain evidence="2">KACC 23699</strain>
    </source>
</reference>
<sequence>MAVVSALPEPNDTDPQGPRGAPEPRPAPGTVTVSRCMGALVAVLVLACAVLTGCASGSTPPAGATTSGTQASPGGGGSSSAGDTETFDSPAVEPTTPDTSDGSGSNGNPGISVARLPIGGDSQDDATDPLLQCAHVSWIASQDGQIPPGTGVEITGVTFDPAAFEAVGSGCGAQRPSCLRHVFRTSALQCDLAVRAVGDVPPDASPSLGLGGLVFCPDDASPVCRRFVAALGQEQQLSVSLNVPQVPAGPTDTTADTTTDTATDSTTGPGSDTATTAPTDSTTTASSGG</sequence>
<feature type="compositionally biased region" description="Low complexity" evidence="1">
    <location>
        <begin position="58"/>
        <end position="72"/>
    </location>
</feature>
<organism evidence="2">
    <name type="scientific">Pedococcus sp. KACC 23699</name>
    <dbReference type="NCBI Taxonomy" id="3149228"/>
    <lineage>
        <taxon>Bacteria</taxon>
        <taxon>Bacillati</taxon>
        <taxon>Actinomycetota</taxon>
        <taxon>Actinomycetes</taxon>
        <taxon>Micrococcales</taxon>
        <taxon>Intrasporangiaceae</taxon>
        <taxon>Pedococcus</taxon>
    </lineage>
</organism>
<dbReference type="EMBL" id="CP157483">
    <property type="protein sequence ID" value="XBO43298.1"/>
    <property type="molecule type" value="Genomic_DNA"/>
</dbReference>
<evidence type="ECO:0008006" key="3">
    <source>
        <dbReference type="Google" id="ProtNLM"/>
    </source>
</evidence>
<dbReference type="AlphaFoldDB" id="A0AAU7JSM6"/>
<evidence type="ECO:0000256" key="1">
    <source>
        <dbReference type="SAM" id="MobiDB-lite"/>
    </source>
</evidence>
<feature type="region of interest" description="Disordered" evidence="1">
    <location>
        <begin position="241"/>
        <end position="289"/>
    </location>
</feature>
<feature type="compositionally biased region" description="Polar residues" evidence="1">
    <location>
        <begin position="96"/>
        <end position="109"/>
    </location>
</feature>
<dbReference type="RefSeq" id="WP_406830729.1">
    <property type="nucleotide sequence ID" value="NZ_CP157483.1"/>
</dbReference>
<feature type="region of interest" description="Disordered" evidence="1">
    <location>
        <begin position="1"/>
        <end position="28"/>
    </location>
</feature>
<feature type="region of interest" description="Disordered" evidence="1">
    <location>
        <begin position="58"/>
        <end position="121"/>
    </location>
</feature>
<protein>
    <recommendedName>
        <fullName evidence="3">LppP/LprE family lipoprotein</fullName>
    </recommendedName>
</protein>